<proteinExistence type="predicted"/>
<feature type="region of interest" description="Disordered" evidence="2">
    <location>
        <begin position="1999"/>
        <end position="2079"/>
    </location>
</feature>
<feature type="region of interest" description="Disordered" evidence="2">
    <location>
        <begin position="1765"/>
        <end position="1792"/>
    </location>
</feature>
<feature type="compositionally biased region" description="Basic and acidic residues" evidence="2">
    <location>
        <begin position="1288"/>
        <end position="1297"/>
    </location>
</feature>
<feature type="compositionally biased region" description="Pro residues" evidence="2">
    <location>
        <begin position="2002"/>
        <end position="2017"/>
    </location>
</feature>
<evidence type="ECO:0000256" key="1">
    <source>
        <dbReference type="SAM" id="Coils"/>
    </source>
</evidence>
<evidence type="ECO:0000256" key="2">
    <source>
        <dbReference type="SAM" id="MobiDB-lite"/>
    </source>
</evidence>
<dbReference type="OrthoDB" id="550801at2759"/>
<feature type="compositionally biased region" description="Low complexity" evidence="2">
    <location>
        <begin position="238"/>
        <end position="249"/>
    </location>
</feature>
<evidence type="ECO:0000313" key="3">
    <source>
        <dbReference type="EMBL" id="KAG2491998.1"/>
    </source>
</evidence>
<feature type="compositionally biased region" description="Pro residues" evidence="2">
    <location>
        <begin position="782"/>
        <end position="794"/>
    </location>
</feature>
<reference evidence="3" key="1">
    <citation type="journal article" date="2020" name="bioRxiv">
        <title>Comparative genomics of Chlamydomonas.</title>
        <authorList>
            <person name="Craig R.J."/>
            <person name="Hasan A.R."/>
            <person name="Ness R.W."/>
            <person name="Keightley P.D."/>
        </authorList>
    </citation>
    <scope>NUCLEOTIDE SEQUENCE</scope>
    <source>
        <strain evidence="3">CCAP 11/70</strain>
    </source>
</reference>
<feature type="compositionally biased region" description="Low complexity" evidence="2">
    <location>
        <begin position="1384"/>
        <end position="1403"/>
    </location>
</feature>
<feature type="region of interest" description="Disordered" evidence="2">
    <location>
        <begin position="1224"/>
        <end position="1479"/>
    </location>
</feature>
<feature type="region of interest" description="Disordered" evidence="2">
    <location>
        <begin position="1595"/>
        <end position="1716"/>
    </location>
</feature>
<feature type="compositionally biased region" description="Low complexity" evidence="2">
    <location>
        <begin position="397"/>
        <end position="412"/>
    </location>
</feature>
<feature type="compositionally biased region" description="Low complexity" evidence="2">
    <location>
        <begin position="211"/>
        <end position="230"/>
    </location>
</feature>
<feature type="compositionally biased region" description="Polar residues" evidence="2">
    <location>
        <begin position="27"/>
        <end position="44"/>
    </location>
</feature>
<sequence length="2219" mass="219897">MPTGSPGMPPREEEESERVSLPIPTTGLLTSPSKSVRASLNLDGSSHMEPASGTVHSRISITALLNSPPPAARTSVVRSPEAAAAPSCTPAALGSPVSSYRLAAQPSAGGQEEDDRDAGSSWGGSSAHEAAAASAPSEEPMNNPPQLPGREVSPTRKGLPEVVAWASEGGISPHDHVWQLPEPPRTVPELDEPPAGPSTETELRTGTGCWEAPAAPVPAASSEPAATACETAEEECPATEALASAASSAPQDEGAPPAAPVPKPPDAVAAALGDSPAGSISISPRDLAEVDEAEEELDSCSSRPAEAGAPAGLQRSLPGLSSSESGMKAHDIEADAAGGFESASALDLAAGLASLIGDTAERPGADGVEPLLLIPSAAVAEENVIPAAAAAAAAPSYATGTAPGSAPTAAAAPPTPAPVSLNAQELEVAQMLKLLEAPDILQDIVSQFPEPMQRYIRERAIDMLHAMDESLERQGLGGAGLGARNSGGGGEGSVRPTPSKQAAAAALVLAVAASGNCRWPYSMGGAAPGAGGAGAEPGCSPAPFRSPGLMDWLFRTPAHNGPGAPPGAPPGSRAAASGLVPNALEHRLDGEHQYPTGPRSARSYTLCYGSVQGTGSQAQRAPGSITHTSGALSARAMLVGSKRTPRSVESCASAAGGHGLSPLQRRRFEGRLSTAVEPTSSAAGSNCNTAASKPPGKLMRRTPQPAPRGLGCALGQPRRAPNVTAKPTPSPPQAAAAAVRSSKQRLGLDLSALSYLDLPYLDVPKASARPGREGSQTARSRPAPPPAAPAPQAQPKPTGYASRAAAGNNAAILKATGAAAKGAGKGLPQPGWQRLQSTQRGAAITDKQRVEENMAALEAKRRRIMAAALARAQPDAARAGVAAGADGTPELRTQRAAYQATRGAAAMGGYSYRHLLKKSSGGGAAATPPAGGAGAGGAAAGNAPGQVTPRRNPVRRSASASPGRLAAAVAAAASPRNATSPRAALSPRGSTSPRGVFSAREMLAEQNLRVNQAAATAAAIKAAAAAKDASSSRAEESMLSGLLWGGGSLAGLVPYTVVHAYPVVDGAAVTAPLAQPPALSIPSAKPSEAAAQPLHTALKLHELLAGFPAASSGAAAAPAAVPAADASGHSEADGVLYDRSSRPSAPASPVPAVSAGMFAPAPEAADTAEHHEPATAFVIVSRRNTVEDMPDMGALPGGTNTAPASSLLDLSSLLPAPAWRNARSVTEGAAREEASRGGAAADAKRESEAGARAQDAAQAAAAAAMDAEAPLGRPSAGSAGGAGPSRKWTREGERMVVPDRQQLRATSPNRARYAAEAQPQQPAEPPRAAAAGTTPAAGAKKTAAGRGVAAKPRQGQGSSQAPRSRSAPSGRRPAPATAKAASTRGGAPQPAAGAGRPGAKPQQRPAPGTPVRAVPSSPPPPMQSTTPQQLQQHSQQSSRRDHDTDSDCESSPVTVAEDMAGAPGAGAGSPHTPTNKRIHVRSPEDMPLSAAAQQSLHTRLAAADHTAAAATTTATPCAGNTAAGWTAAARTCRAASAVKPPHKPHSTPAALSPQQVKGNAPLSRTGAATAGGIAPPVWRPAASAAAAAALIGRRSPGGGTAAVEEDDDRAGSPGPQRGAGHDCTPNILSPPRNYEKPWATPSRDALNLHPHASTDADLTASPGPGAARRHVSPAPQSAARRRNGVADKGTPKRGTAAREHASPAPAPRGPDAGAVLPCDAPLQPALSVNRSLEDYGRLGAMVSPSASMQGPLRAAAGAGAAAPVASTRGSRDSVGSGRANAPTAATTAASCGSGGAASVAAAAVEPAGRSYTGQHLARAAAAASAQLPAPVPRPAGVRAPGQGAHSGPTAHLGAVDEQGEVDPHGPGADDCLHGTAELGAMDDDPDATSTSATLGACAASAGPAAATATLSASLRTVSGGAAARSGSRTASNHSGGTGAGPAAALRASTRSLSTAAGGPHLVLLRQAAWAGLAEPRVADALCTLAAGIAVLDPAPTATVPAPATPPTAPAEPHPHLPPGLEHEAVPSGCFGNMFRRGSHQHNHHPVAAAAAAAAVQQQQRSRSQAPAQPPLSPQPQKPVLLRVHVVGDTVELALLRPKGPGATLEQRVQVAALSGLRPAPLATPRPSAGGDAAAGAGAAAAAAAAQPDPDDADVADPSSRWLQLVAMDGGVMRLSACSPADHARLVLGLNAALLMAAGAASEDAALAALPLRGGLAGGR</sequence>
<feature type="region of interest" description="Disordered" evidence="2">
    <location>
        <begin position="555"/>
        <end position="576"/>
    </location>
</feature>
<feature type="compositionally biased region" description="Low complexity" evidence="2">
    <location>
        <begin position="80"/>
        <end position="92"/>
    </location>
</feature>
<accession>A0A836BY73</accession>
<name>A0A836BY73_9CHLO</name>
<feature type="region of interest" description="Disordered" evidence="2">
    <location>
        <begin position="397"/>
        <end position="416"/>
    </location>
</feature>
<feature type="region of interest" description="Disordered" evidence="2">
    <location>
        <begin position="66"/>
        <end position="326"/>
    </location>
</feature>
<protein>
    <submittedName>
        <fullName evidence="3">Uncharacterized protein</fullName>
    </submittedName>
</protein>
<keyword evidence="4" id="KW-1185">Reference proteome</keyword>
<feature type="compositionally biased region" description="Low complexity" evidence="2">
    <location>
        <begin position="1779"/>
        <end position="1792"/>
    </location>
</feature>
<dbReference type="EMBL" id="JAEHOE010000048">
    <property type="protein sequence ID" value="KAG2491998.1"/>
    <property type="molecule type" value="Genomic_DNA"/>
</dbReference>
<feature type="coiled-coil region" evidence="1">
    <location>
        <begin position="840"/>
        <end position="867"/>
    </location>
</feature>
<feature type="region of interest" description="Disordered" evidence="2">
    <location>
        <begin position="1"/>
        <end position="54"/>
    </location>
</feature>
<feature type="compositionally biased region" description="Low complexity" evidence="2">
    <location>
        <begin position="1827"/>
        <end position="1841"/>
    </location>
</feature>
<feature type="compositionally biased region" description="Low complexity" evidence="2">
    <location>
        <begin position="1311"/>
        <end position="1376"/>
    </location>
</feature>
<feature type="compositionally biased region" description="Acidic residues" evidence="2">
    <location>
        <begin position="289"/>
        <end position="298"/>
    </location>
</feature>
<keyword evidence="1" id="KW-0175">Coiled coil</keyword>
<feature type="compositionally biased region" description="Low complexity" evidence="2">
    <location>
        <begin position="2045"/>
        <end position="2066"/>
    </location>
</feature>
<feature type="compositionally biased region" description="Low complexity" evidence="2">
    <location>
        <begin position="1423"/>
        <end position="1437"/>
    </location>
</feature>
<feature type="compositionally biased region" description="Pro residues" evidence="2">
    <location>
        <begin position="2067"/>
        <end position="2076"/>
    </location>
</feature>
<comment type="caution">
    <text evidence="3">The sequence shown here is derived from an EMBL/GenBank/DDBJ whole genome shotgun (WGS) entry which is preliminary data.</text>
</comment>
<feature type="compositionally biased region" description="Low complexity" evidence="2">
    <location>
        <begin position="955"/>
        <end position="984"/>
    </location>
</feature>
<organism evidence="3 4">
    <name type="scientific">Edaphochlamys debaryana</name>
    <dbReference type="NCBI Taxonomy" id="47281"/>
    <lineage>
        <taxon>Eukaryota</taxon>
        <taxon>Viridiplantae</taxon>
        <taxon>Chlorophyta</taxon>
        <taxon>core chlorophytes</taxon>
        <taxon>Chlorophyceae</taxon>
        <taxon>CS clade</taxon>
        <taxon>Chlamydomonadales</taxon>
        <taxon>Chlamydomonadales incertae sedis</taxon>
        <taxon>Edaphochlamys</taxon>
    </lineage>
</organism>
<evidence type="ECO:0000313" key="4">
    <source>
        <dbReference type="Proteomes" id="UP000612055"/>
    </source>
</evidence>
<feature type="region of interest" description="Disordered" evidence="2">
    <location>
        <begin position="918"/>
        <end position="994"/>
    </location>
</feature>
<feature type="compositionally biased region" description="Polar residues" evidence="2">
    <location>
        <begin position="676"/>
        <end position="691"/>
    </location>
</feature>
<feature type="region of interest" description="Disordered" evidence="2">
    <location>
        <begin position="1535"/>
        <end position="1575"/>
    </location>
</feature>
<feature type="region of interest" description="Disordered" evidence="2">
    <location>
        <begin position="1923"/>
        <end position="1945"/>
    </location>
</feature>
<gene>
    <name evidence="3" type="ORF">HYH03_009728</name>
</gene>
<dbReference type="Proteomes" id="UP000612055">
    <property type="component" value="Unassembled WGS sequence"/>
</dbReference>
<feature type="region of interest" description="Disordered" evidence="2">
    <location>
        <begin position="676"/>
        <end position="740"/>
    </location>
</feature>
<feature type="compositionally biased region" description="Low complexity" evidence="2">
    <location>
        <begin position="1250"/>
        <end position="1277"/>
    </location>
</feature>
<feature type="region of interest" description="Disordered" evidence="2">
    <location>
        <begin position="1827"/>
        <end position="1889"/>
    </location>
</feature>
<feature type="region of interest" description="Disordered" evidence="2">
    <location>
        <begin position="766"/>
        <end position="802"/>
    </location>
</feature>
<feature type="compositionally biased region" description="Low complexity" evidence="2">
    <location>
        <begin position="119"/>
        <end position="139"/>
    </location>
</feature>